<dbReference type="AlphaFoldDB" id="A0A1H1HAH3"/>
<dbReference type="InterPro" id="IPR050461">
    <property type="entry name" value="Nitroreductase_HadB/RutE"/>
</dbReference>
<reference evidence="3 5" key="2">
    <citation type="submission" date="2019-06" db="EMBL/GenBank/DDBJ databases">
        <title>Pseudomonas bimorpha sp. nov. isolated from bovine raw milk and skim milk concentrate.</title>
        <authorList>
            <person name="Hofmann K."/>
            <person name="Huptas C."/>
            <person name="Doll E."/>
            <person name="Scherer S."/>
            <person name="Wenning M."/>
        </authorList>
    </citation>
    <scope>NUCLEOTIDE SEQUENCE [LARGE SCALE GENOMIC DNA]</scope>
    <source>
        <strain evidence="3 5">DSM 17515</strain>
    </source>
</reference>
<protein>
    <submittedName>
        <fullName evidence="2">3-hydroxypropanoate dehydrogenase</fullName>
    </submittedName>
    <submittedName>
        <fullName evidence="3">Malonic semialdehyde reductase</fullName>
        <ecNumber evidence="3">1.1.1.298</ecNumber>
    </submittedName>
</protein>
<dbReference type="PANTHER" id="PTHR43543:SF1">
    <property type="entry name" value="MALONIC SEMIALDEHYDE REDUCTASE RUTE-RELATED"/>
    <property type="match status" value="1"/>
</dbReference>
<name>A0A1H1HAH3_9PSED</name>
<dbReference type="PANTHER" id="PTHR43543">
    <property type="entry name" value="MALONIC SEMIALDEHYDE REDUCTASE RUTE-RELATED"/>
    <property type="match status" value="1"/>
</dbReference>
<dbReference type="SUPFAM" id="SSF55469">
    <property type="entry name" value="FMN-dependent nitroreductase-like"/>
    <property type="match status" value="1"/>
</dbReference>
<comment type="caution">
    <text evidence="3">The sequence shown here is derived from an EMBL/GenBank/DDBJ whole genome shotgun (WGS) entry which is preliminary data.</text>
</comment>
<evidence type="ECO:0000313" key="5">
    <source>
        <dbReference type="Proteomes" id="UP000317267"/>
    </source>
</evidence>
<keyword evidence="4" id="KW-1185">Reference proteome</keyword>
<dbReference type="Proteomes" id="UP000317267">
    <property type="component" value="Unassembled WGS sequence"/>
</dbReference>
<evidence type="ECO:0000313" key="3">
    <source>
        <dbReference type="EMBL" id="TWR67116.1"/>
    </source>
</evidence>
<keyword evidence="3" id="KW-0560">Oxidoreductase</keyword>
<accession>A0A1H1HAH3</accession>
<dbReference type="EC" id="1.1.1.298" evidence="3"/>
<organism evidence="3 5">
    <name type="scientific">Pseudomonas grimontii</name>
    <dbReference type="NCBI Taxonomy" id="129847"/>
    <lineage>
        <taxon>Bacteria</taxon>
        <taxon>Pseudomonadati</taxon>
        <taxon>Pseudomonadota</taxon>
        <taxon>Gammaproteobacteria</taxon>
        <taxon>Pseudomonadales</taxon>
        <taxon>Pseudomonadaceae</taxon>
        <taxon>Pseudomonas</taxon>
    </lineage>
</organism>
<feature type="domain" description="Nitroreductase" evidence="1">
    <location>
        <begin position="19"/>
        <end position="177"/>
    </location>
</feature>
<proteinExistence type="predicted"/>
<dbReference type="EMBL" id="FNKM01000002">
    <property type="protein sequence ID" value="SDR22118.1"/>
    <property type="molecule type" value="Genomic_DNA"/>
</dbReference>
<dbReference type="InterPro" id="IPR029479">
    <property type="entry name" value="Nitroreductase"/>
</dbReference>
<dbReference type="Proteomes" id="UP000198740">
    <property type="component" value="Unassembled WGS sequence"/>
</dbReference>
<dbReference type="OrthoDB" id="9784375at2"/>
<gene>
    <name evidence="3" type="ORF">FIV39_10440</name>
    <name evidence="2" type="ORF">SAMN04490186_4109</name>
</gene>
<sequence length="199" mass="21497">MHKNTLTTSVDALNIALVQARSFNTFTDQPVSDELLSRLQAAAQQGPTSMNCQPARFLFLRSNEAKARLIPALAPGNVEKTKNAPITVIVASDTCFFEHLPTQFKAYDAKPIFEANADLAAATAFRNSSLQGAYLIIAARLLGLDVGPMSGFDVAKVNSEFFPDGRYQANFLINLGYGDPAGNHPQGPRLPFEAVAQLL</sequence>
<evidence type="ECO:0000259" key="1">
    <source>
        <dbReference type="Pfam" id="PF00881"/>
    </source>
</evidence>
<dbReference type="Gene3D" id="3.40.109.10">
    <property type="entry name" value="NADH Oxidase"/>
    <property type="match status" value="1"/>
</dbReference>
<dbReference type="InterPro" id="IPR000415">
    <property type="entry name" value="Nitroreductase-like"/>
</dbReference>
<reference evidence="2 4" key="1">
    <citation type="submission" date="2016-10" db="EMBL/GenBank/DDBJ databases">
        <authorList>
            <person name="Varghese N."/>
            <person name="Submissions S."/>
        </authorList>
    </citation>
    <scope>NUCLEOTIDE SEQUENCE [LARGE SCALE GENOMIC DNA]</scope>
    <source>
        <strain evidence="2 4">BS2976</strain>
    </source>
</reference>
<evidence type="ECO:0000313" key="4">
    <source>
        <dbReference type="Proteomes" id="UP000198740"/>
    </source>
</evidence>
<dbReference type="Pfam" id="PF00881">
    <property type="entry name" value="Nitroreductase"/>
    <property type="match status" value="1"/>
</dbReference>
<dbReference type="GO" id="GO:0035527">
    <property type="term" value="F:3-hydroxypropionate dehydrogenase (NADP+) activity"/>
    <property type="evidence" value="ECO:0007669"/>
    <property type="project" value="UniProtKB-EC"/>
</dbReference>
<evidence type="ECO:0000313" key="2">
    <source>
        <dbReference type="EMBL" id="SDR22118.1"/>
    </source>
</evidence>
<dbReference type="EMBL" id="VFES01000005">
    <property type="protein sequence ID" value="TWR67116.1"/>
    <property type="molecule type" value="Genomic_DNA"/>
</dbReference>
<dbReference type="RefSeq" id="WP_090404135.1">
    <property type="nucleotide sequence ID" value="NZ_FNKM01000002.1"/>
</dbReference>
<dbReference type="NCBIfam" id="NF003768">
    <property type="entry name" value="PRK05365.1"/>
    <property type="match status" value="1"/>
</dbReference>